<dbReference type="Proteomes" id="UP001230188">
    <property type="component" value="Unassembled WGS sequence"/>
</dbReference>
<evidence type="ECO:0000256" key="5">
    <source>
        <dbReference type="SAM" id="MobiDB-lite"/>
    </source>
</evidence>
<reference evidence="7" key="1">
    <citation type="submission" date="2023-01" db="EMBL/GenBank/DDBJ databases">
        <title>Metagenome sequencing of chrysophaentin producing Chrysophaeum taylorii.</title>
        <authorList>
            <person name="Davison J."/>
            <person name="Bewley C."/>
        </authorList>
    </citation>
    <scope>NUCLEOTIDE SEQUENCE</scope>
    <source>
        <strain evidence="7">NIES-1699</strain>
    </source>
</reference>
<dbReference type="InterPro" id="IPR011705">
    <property type="entry name" value="BACK"/>
</dbReference>
<dbReference type="InterPro" id="IPR011333">
    <property type="entry name" value="SKP1/BTB/POZ_sf"/>
</dbReference>
<accession>A0AAD7U9A1</accession>
<dbReference type="InterPro" id="IPR001680">
    <property type="entry name" value="WD40_rpt"/>
</dbReference>
<evidence type="ECO:0000313" key="8">
    <source>
        <dbReference type="Proteomes" id="UP001230188"/>
    </source>
</evidence>
<dbReference type="CDD" id="cd00200">
    <property type="entry name" value="WD40"/>
    <property type="match status" value="1"/>
</dbReference>
<evidence type="ECO:0000259" key="6">
    <source>
        <dbReference type="PROSITE" id="PS50097"/>
    </source>
</evidence>
<proteinExistence type="predicted"/>
<dbReference type="Gene3D" id="3.30.710.10">
    <property type="entry name" value="Potassium Channel Kv1.1, Chain A"/>
    <property type="match status" value="1"/>
</dbReference>
<evidence type="ECO:0000256" key="1">
    <source>
        <dbReference type="ARBA" id="ARBA00022490"/>
    </source>
</evidence>
<keyword evidence="3" id="KW-0677">Repeat</keyword>
<feature type="region of interest" description="Disordered" evidence="5">
    <location>
        <begin position="187"/>
        <end position="208"/>
    </location>
</feature>
<feature type="compositionally biased region" description="Low complexity" evidence="5">
    <location>
        <begin position="575"/>
        <end position="597"/>
    </location>
</feature>
<feature type="repeat" description="WD" evidence="4">
    <location>
        <begin position="762"/>
        <end position="776"/>
    </location>
</feature>
<dbReference type="GO" id="GO:0043130">
    <property type="term" value="F:ubiquitin binding"/>
    <property type="evidence" value="ECO:0007669"/>
    <property type="project" value="TreeGrafter"/>
</dbReference>
<keyword evidence="1" id="KW-0963">Cytoplasm</keyword>
<feature type="domain" description="BTB" evidence="6">
    <location>
        <begin position="36"/>
        <end position="105"/>
    </location>
</feature>
<gene>
    <name evidence="7" type="ORF">CTAYLR_003413</name>
</gene>
<feature type="compositionally biased region" description="Acidic residues" evidence="5">
    <location>
        <begin position="187"/>
        <end position="196"/>
    </location>
</feature>
<dbReference type="PANTHER" id="PTHR19849:SF0">
    <property type="entry name" value="PHOSPHOLIPASE A-2-ACTIVATING PROTEIN"/>
    <property type="match status" value="1"/>
</dbReference>
<dbReference type="PANTHER" id="PTHR19849">
    <property type="entry name" value="PHOSPHOLIPASE A-2-ACTIVATING PROTEIN"/>
    <property type="match status" value="1"/>
</dbReference>
<dbReference type="SMART" id="SM00225">
    <property type="entry name" value="BTB"/>
    <property type="match status" value="1"/>
</dbReference>
<dbReference type="InterPro" id="IPR000210">
    <property type="entry name" value="BTB/POZ_dom"/>
</dbReference>
<dbReference type="InterPro" id="IPR015943">
    <property type="entry name" value="WD40/YVTN_repeat-like_dom_sf"/>
</dbReference>
<dbReference type="Pfam" id="PF00651">
    <property type="entry name" value="BTB"/>
    <property type="match status" value="1"/>
</dbReference>
<dbReference type="PROSITE" id="PS50097">
    <property type="entry name" value="BTB"/>
    <property type="match status" value="1"/>
</dbReference>
<name>A0AAD7U9A1_9STRA</name>
<dbReference type="SUPFAM" id="SSF54695">
    <property type="entry name" value="POZ domain"/>
    <property type="match status" value="1"/>
</dbReference>
<keyword evidence="2 4" id="KW-0853">WD repeat</keyword>
<evidence type="ECO:0000256" key="3">
    <source>
        <dbReference type="ARBA" id="ARBA00022737"/>
    </source>
</evidence>
<feature type="compositionally biased region" description="Polar residues" evidence="5">
    <location>
        <begin position="245"/>
        <end position="258"/>
    </location>
</feature>
<dbReference type="GO" id="GO:0010992">
    <property type="term" value="P:ubiquitin recycling"/>
    <property type="evidence" value="ECO:0007669"/>
    <property type="project" value="TreeGrafter"/>
</dbReference>
<dbReference type="SUPFAM" id="SSF50978">
    <property type="entry name" value="WD40 repeat-like"/>
    <property type="match status" value="2"/>
</dbReference>
<protein>
    <recommendedName>
        <fullName evidence="6">BTB domain-containing protein</fullName>
    </recommendedName>
</protein>
<dbReference type="GO" id="GO:0005737">
    <property type="term" value="C:cytoplasm"/>
    <property type="evidence" value="ECO:0007669"/>
    <property type="project" value="TreeGrafter"/>
</dbReference>
<evidence type="ECO:0000256" key="4">
    <source>
        <dbReference type="PROSITE-ProRule" id="PRU00221"/>
    </source>
</evidence>
<dbReference type="PROSITE" id="PS50294">
    <property type="entry name" value="WD_REPEATS_REGION"/>
    <property type="match status" value="1"/>
</dbReference>
<dbReference type="SMART" id="SM00320">
    <property type="entry name" value="WD40"/>
    <property type="match status" value="7"/>
</dbReference>
<organism evidence="7 8">
    <name type="scientific">Chrysophaeum taylorii</name>
    <dbReference type="NCBI Taxonomy" id="2483200"/>
    <lineage>
        <taxon>Eukaryota</taxon>
        <taxon>Sar</taxon>
        <taxon>Stramenopiles</taxon>
        <taxon>Ochrophyta</taxon>
        <taxon>Pelagophyceae</taxon>
        <taxon>Pelagomonadales</taxon>
        <taxon>Pelagomonadaceae</taxon>
        <taxon>Chrysophaeum</taxon>
    </lineage>
</organism>
<evidence type="ECO:0000313" key="7">
    <source>
        <dbReference type="EMBL" id="KAJ8599737.1"/>
    </source>
</evidence>
<dbReference type="GO" id="GO:0005634">
    <property type="term" value="C:nucleus"/>
    <property type="evidence" value="ECO:0007669"/>
    <property type="project" value="TreeGrafter"/>
</dbReference>
<feature type="region of interest" description="Disordered" evidence="5">
    <location>
        <begin position="308"/>
        <end position="364"/>
    </location>
</feature>
<feature type="region of interest" description="Disordered" evidence="5">
    <location>
        <begin position="571"/>
        <end position="605"/>
    </location>
</feature>
<feature type="region of interest" description="Disordered" evidence="5">
    <location>
        <begin position="237"/>
        <end position="260"/>
    </location>
</feature>
<dbReference type="EMBL" id="JAQMWT010000546">
    <property type="protein sequence ID" value="KAJ8599737.1"/>
    <property type="molecule type" value="Genomic_DNA"/>
</dbReference>
<feature type="compositionally biased region" description="Basic and acidic residues" evidence="5">
    <location>
        <begin position="352"/>
        <end position="361"/>
    </location>
</feature>
<dbReference type="PRINTS" id="PR00320">
    <property type="entry name" value="GPROTEINBRPT"/>
</dbReference>
<dbReference type="Pfam" id="PF00400">
    <property type="entry name" value="WD40"/>
    <property type="match status" value="5"/>
</dbReference>
<dbReference type="InterPro" id="IPR036322">
    <property type="entry name" value="WD40_repeat_dom_sf"/>
</dbReference>
<keyword evidence="8" id="KW-1185">Reference proteome</keyword>
<feature type="repeat" description="WD" evidence="4">
    <location>
        <begin position="472"/>
        <end position="511"/>
    </location>
</feature>
<comment type="caution">
    <text evidence="7">The sequence shown here is derived from an EMBL/GenBank/DDBJ whole genome shotgun (WGS) entry which is preliminary data.</text>
</comment>
<dbReference type="GO" id="GO:0043161">
    <property type="term" value="P:proteasome-mediated ubiquitin-dependent protein catabolic process"/>
    <property type="evidence" value="ECO:0007669"/>
    <property type="project" value="TreeGrafter"/>
</dbReference>
<feature type="repeat" description="WD" evidence="4">
    <location>
        <begin position="597"/>
        <end position="625"/>
    </location>
</feature>
<feature type="repeat" description="WD" evidence="4">
    <location>
        <begin position="666"/>
        <end position="695"/>
    </location>
</feature>
<dbReference type="Gene3D" id="1.25.40.420">
    <property type="match status" value="1"/>
</dbReference>
<dbReference type="SMART" id="SM00875">
    <property type="entry name" value="BACK"/>
    <property type="match status" value="1"/>
</dbReference>
<dbReference type="PROSITE" id="PS50082">
    <property type="entry name" value="WD_REPEATS_2"/>
    <property type="match status" value="4"/>
</dbReference>
<sequence>MAEGPGFQMVAFGMPTGEKVGSFERMRSLYAEGQLTDFAICVTDEAGAVVREFAAHRCVLAAAGGGFFGALLAGAGSEMREGEARRVVLDDVDPELLSLVLDYCYGESRVEVEFERVVDLLGVAVRFQVRGLAEQCALTLRRALNERNCCELFAAADAHGCEDLRDAARDAVVSWLPTLLRPLRGYDDDEEDLEEESSGRVKLRGVSEDSADPSAAAAEVSVGALLSSRATRRAARRVAERDATFSGSKSSQPSTPVSPTEALFANTQSGFSRLPPALALEILSSDRIACEESIVFAAAVAWVETREAMRGTAPPRRTSLSAARRDDDDAADDSNRRGARKRRRATSSGTHAVDDNDRDVDGGEVEESALCDDILRRVRYPLMDATFLADVVKPHPAMQTPARGALVAEAFEHLALKAAGRDRGVLEGWPALAAGAEGEAYDLRKRAQPRQQLVAARVWPPRLDLARSFDAKNGHSDAVAALCVCAGRVVSGSWDSTVRVWDPETGTCEHTLDHDGMVRALADVSGQLVSSSEDVRVWDPGRAWAHVTTLRDHSTVVNAIVALDDDLPLADDDAPTSTDASPADADAALLGAPTGDDPPARRFASGDDDGSIKIWSASDLRCLLTLHGEASVGVLVLRSMPFKLLSGSDDAKIHVWSTRTWTLEHTLTHSDEIWALAIVGDSLISGSVDHTIKVWRTSDWVCERTLQAHDGPCYALTNLQNHLVSASSDETIKAWSHDFEVEANHGINCSGVWCLSVHNDRLVTGGINGVIKIWDR</sequence>
<dbReference type="Gene3D" id="2.130.10.10">
    <property type="entry name" value="YVTN repeat-like/Quinoprotein amine dehydrogenase"/>
    <property type="match status" value="2"/>
</dbReference>
<dbReference type="AlphaFoldDB" id="A0AAD7U9A1"/>
<dbReference type="InterPro" id="IPR020472">
    <property type="entry name" value="WD40_PAC1"/>
</dbReference>
<dbReference type="CDD" id="cd14733">
    <property type="entry name" value="BACK"/>
    <property type="match status" value="1"/>
</dbReference>
<evidence type="ECO:0000256" key="2">
    <source>
        <dbReference type="ARBA" id="ARBA00022574"/>
    </source>
</evidence>